<keyword evidence="1" id="KW-0812">Transmembrane</keyword>
<dbReference type="AlphaFoldDB" id="K9AUA4"/>
<protein>
    <submittedName>
        <fullName evidence="2">Uncharacterized protein</fullName>
    </submittedName>
</protein>
<feature type="transmembrane region" description="Helical" evidence="1">
    <location>
        <begin position="45"/>
        <end position="63"/>
    </location>
</feature>
<proteinExistence type="predicted"/>
<gene>
    <name evidence="2" type="ORF">C273_11742</name>
</gene>
<dbReference type="Proteomes" id="UP000009885">
    <property type="component" value="Unassembled WGS sequence"/>
</dbReference>
<evidence type="ECO:0000256" key="1">
    <source>
        <dbReference type="SAM" id="Phobius"/>
    </source>
</evidence>
<evidence type="ECO:0000313" key="3">
    <source>
        <dbReference type="Proteomes" id="UP000009885"/>
    </source>
</evidence>
<reference evidence="2 3" key="1">
    <citation type="journal article" date="2013" name="Genome Announc.">
        <title>Genome Sequence of Staphylococcus massiliensis Strain S46, Isolated from the Surface of Healthy Human Skin.</title>
        <authorList>
            <person name="Srivastav R."/>
            <person name="Singh A."/>
            <person name="Jangir P.K."/>
            <person name="Kumari C."/>
            <person name="Muduli S."/>
            <person name="Sharma R."/>
        </authorList>
    </citation>
    <scope>NUCLEOTIDE SEQUENCE [LARGE SCALE GENOMIC DNA]</scope>
    <source>
        <strain evidence="2 3">S46</strain>
    </source>
</reference>
<keyword evidence="3" id="KW-1185">Reference proteome</keyword>
<dbReference type="EMBL" id="AMSQ01000046">
    <property type="protein sequence ID" value="EKU45050.1"/>
    <property type="molecule type" value="Genomic_DNA"/>
</dbReference>
<keyword evidence="1" id="KW-1133">Transmembrane helix</keyword>
<feature type="transmembrane region" description="Helical" evidence="1">
    <location>
        <begin position="21"/>
        <end position="39"/>
    </location>
</feature>
<name>K9AUA4_9STAP</name>
<accession>K9AUA4</accession>
<keyword evidence="1" id="KW-0472">Membrane</keyword>
<organism evidence="2 3">
    <name type="scientific">Staphylococcus massiliensis S46</name>
    <dbReference type="NCBI Taxonomy" id="1229783"/>
    <lineage>
        <taxon>Bacteria</taxon>
        <taxon>Bacillati</taxon>
        <taxon>Bacillota</taxon>
        <taxon>Bacilli</taxon>
        <taxon>Bacillales</taxon>
        <taxon>Staphylococcaceae</taxon>
        <taxon>Staphylococcus</taxon>
    </lineage>
</organism>
<dbReference type="STRING" id="1229783.C273_11742"/>
<comment type="caution">
    <text evidence="2">The sequence shown here is derived from an EMBL/GenBank/DDBJ whole genome shotgun (WGS) entry which is preliminary data.</text>
</comment>
<evidence type="ECO:0000313" key="2">
    <source>
        <dbReference type="EMBL" id="EKU45050.1"/>
    </source>
</evidence>
<sequence length="74" mass="8695">MKYSINIMNTRKDKTMKLSSIILYIRLTLTLIFTAYLVWTAGFYIGFNFALLVYLGSFVHILFKLEDMEEKMNG</sequence>